<reference evidence="12 13" key="1">
    <citation type="journal article" date="2016" name="Genome Biol. Evol.">
        <title>Divergent and convergent evolution of fungal pathogenicity.</title>
        <authorList>
            <person name="Shang Y."/>
            <person name="Xiao G."/>
            <person name="Zheng P."/>
            <person name="Cen K."/>
            <person name="Zhan S."/>
            <person name="Wang C."/>
        </authorList>
    </citation>
    <scope>NUCLEOTIDE SEQUENCE [LARGE SCALE GENOMIC DNA]</scope>
    <source>
        <strain evidence="12 13">ARSEF 7405</strain>
    </source>
</reference>
<dbReference type="GO" id="GO:0005737">
    <property type="term" value="C:cytoplasm"/>
    <property type="evidence" value="ECO:0007669"/>
    <property type="project" value="UniProtKB-SubCell"/>
</dbReference>
<dbReference type="SUPFAM" id="SSF69065">
    <property type="entry name" value="RNase III domain-like"/>
    <property type="match status" value="1"/>
</dbReference>
<name>A0A162IHE5_9EURO</name>
<dbReference type="CDD" id="cd00593">
    <property type="entry name" value="RIBOc"/>
    <property type="match status" value="1"/>
</dbReference>
<evidence type="ECO:0000259" key="10">
    <source>
        <dbReference type="PROSITE" id="PS50142"/>
    </source>
</evidence>
<keyword evidence="6" id="KW-0963">Cytoplasm</keyword>
<comment type="similarity">
    <text evidence="2">Belongs to the synaptojanin family.</text>
</comment>
<dbReference type="GO" id="GO:0043813">
    <property type="term" value="F:phosphatidylinositol-3,5-bisphosphate 5-phosphatase activity"/>
    <property type="evidence" value="ECO:0007669"/>
    <property type="project" value="TreeGrafter"/>
</dbReference>
<dbReference type="Proteomes" id="UP000242877">
    <property type="component" value="Unassembled WGS sequence"/>
</dbReference>
<keyword evidence="5" id="KW-0813">Transport</keyword>
<feature type="compositionally biased region" description="Low complexity" evidence="9">
    <location>
        <begin position="1126"/>
        <end position="1148"/>
    </location>
</feature>
<evidence type="ECO:0000256" key="5">
    <source>
        <dbReference type="ARBA" id="ARBA00022448"/>
    </source>
</evidence>
<dbReference type="PROSITE" id="PS50275">
    <property type="entry name" value="SAC"/>
    <property type="match status" value="1"/>
</dbReference>
<feature type="compositionally biased region" description="Low complexity" evidence="9">
    <location>
        <begin position="1175"/>
        <end position="1200"/>
    </location>
</feature>
<evidence type="ECO:0000256" key="4">
    <source>
        <dbReference type="ARBA" id="ARBA00013044"/>
    </source>
</evidence>
<keyword evidence="13" id="KW-1185">Reference proteome</keyword>
<dbReference type="InterPro" id="IPR002013">
    <property type="entry name" value="SAC_dom"/>
</dbReference>
<comment type="caution">
    <text evidence="12">The sequence shown here is derived from an EMBL/GenBank/DDBJ whole genome shotgun (WGS) entry which is preliminary data.</text>
</comment>
<dbReference type="Pfam" id="PF00636">
    <property type="entry name" value="Ribonuclease_3"/>
    <property type="match status" value="1"/>
</dbReference>
<dbReference type="OrthoDB" id="405996at2759"/>
<keyword evidence="8" id="KW-0653">Protein transport</keyword>
<dbReference type="GO" id="GO:0004525">
    <property type="term" value="F:ribonuclease III activity"/>
    <property type="evidence" value="ECO:0007669"/>
    <property type="project" value="InterPro"/>
</dbReference>
<dbReference type="GO" id="GO:0046856">
    <property type="term" value="P:phosphatidylinositol dephosphorylation"/>
    <property type="evidence" value="ECO:0007669"/>
    <property type="project" value="InterPro"/>
</dbReference>
<dbReference type="PROSITE" id="PS50142">
    <property type="entry name" value="RNASE_3_2"/>
    <property type="match status" value="1"/>
</dbReference>
<evidence type="ECO:0000259" key="11">
    <source>
        <dbReference type="PROSITE" id="PS50275"/>
    </source>
</evidence>
<evidence type="ECO:0000256" key="7">
    <source>
        <dbReference type="ARBA" id="ARBA00022801"/>
    </source>
</evidence>
<dbReference type="EMBL" id="AZGZ01000008">
    <property type="protein sequence ID" value="KZZ93493.1"/>
    <property type="molecule type" value="Genomic_DNA"/>
</dbReference>
<evidence type="ECO:0000256" key="1">
    <source>
        <dbReference type="ARBA" id="ARBA00004496"/>
    </source>
</evidence>
<evidence type="ECO:0000256" key="6">
    <source>
        <dbReference type="ARBA" id="ARBA00022490"/>
    </source>
</evidence>
<evidence type="ECO:0000313" key="12">
    <source>
        <dbReference type="EMBL" id="KZZ93493.1"/>
    </source>
</evidence>
<dbReference type="Pfam" id="PF22669">
    <property type="entry name" value="Exo_endo_phos2"/>
    <property type="match status" value="1"/>
</dbReference>
<evidence type="ECO:0000313" key="13">
    <source>
        <dbReference type="Proteomes" id="UP000242877"/>
    </source>
</evidence>
<dbReference type="FunFam" id="3.60.10.10:FF:000029">
    <property type="entry name" value="Inositol polyphosphate 5-phosphatase"/>
    <property type="match status" value="1"/>
</dbReference>
<evidence type="ECO:0000256" key="9">
    <source>
        <dbReference type="SAM" id="MobiDB-lite"/>
    </source>
</evidence>
<dbReference type="PANTHER" id="PTHR11200">
    <property type="entry name" value="INOSITOL 5-PHOSPHATASE"/>
    <property type="match status" value="1"/>
</dbReference>
<dbReference type="InterPro" id="IPR036389">
    <property type="entry name" value="RNase_III_sf"/>
</dbReference>
<dbReference type="AlphaFoldDB" id="A0A162IHE5"/>
<dbReference type="SUPFAM" id="SSF56219">
    <property type="entry name" value="DNase I-like"/>
    <property type="match status" value="1"/>
</dbReference>
<dbReference type="GO" id="GO:0004439">
    <property type="term" value="F:phosphatidylinositol-4,5-bisphosphate 5-phosphatase activity"/>
    <property type="evidence" value="ECO:0007669"/>
    <property type="project" value="UniProtKB-EC"/>
</dbReference>
<feature type="region of interest" description="Disordered" evidence="9">
    <location>
        <begin position="1059"/>
        <end position="1085"/>
    </location>
</feature>
<proteinExistence type="inferred from homology"/>
<accession>A0A162IHE5</accession>
<dbReference type="EC" id="3.1.3.36" evidence="4"/>
<dbReference type="SMART" id="SM00128">
    <property type="entry name" value="IPPc"/>
    <property type="match status" value="1"/>
</dbReference>
<dbReference type="Gene3D" id="1.10.1520.10">
    <property type="entry name" value="Ribonuclease III domain"/>
    <property type="match status" value="1"/>
</dbReference>
<dbReference type="Pfam" id="PF02383">
    <property type="entry name" value="Syja_N"/>
    <property type="match status" value="1"/>
</dbReference>
<dbReference type="GO" id="GO:0015031">
    <property type="term" value="P:protein transport"/>
    <property type="evidence" value="ECO:0007669"/>
    <property type="project" value="UniProtKB-KW"/>
</dbReference>
<evidence type="ECO:0000256" key="2">
    <source>
        <dbReference type="ARBA" id="ARBA00008943"/>
    </source>
</evidence>
<feature type="compositionally biased region" description="Basic and acidic residues" evidence="9">
    <location>
        <begin position="1"/>
        <end position="24"/>
    </location>
</feature>
<feature type="compositionally biased region" description="Basic and acidic residues" evidence="9">
    <location>
        <begin position="87"/>
        <end position="99"/>
    </location>
</feature>
<dbReference type="VEuPathDB" id="FungiDB:AAP_02285"/>
<comment type="subcellular location">
    <subcellularLocation>
        <location evidence="1">Cytoplasm</location>
    </subcellularLocation>
</comment>
<feature type="domain" description="RNase III" evidence="10">
    <location>
        <begin position="118"/>
        <end position="226"/>
    </location>
</feature>
<feature type="region of interest" description="Disordered" evidence="9">
    <location>
        <begin position="1"/>
        <end position="61"/>
    </location>
</feature>
<feature type="region of interest" description="Disordered" evidence="9">
    <location>
        <begin position="81"/>
        <end position="106"/>
    </location>
</feature>
<keyword evidence="7" id="KW-0378">Hydrolase</keyword>
<dbReference type="Gene3D" id="3.60.10.10">
    <property type="entry name" value="Endonuclease/exonuclease/phosphatase"/>
    <property type="match status" value="1"/>
</dbReference>
<dbReference type="InterPro" id="IPR000999">
    <property type="entry name" value="RNase_III_dom"/>
</dbReference>
<dbReference type="Gene3D" id="3.30.160.20">
    <property type="match status" value="1"/>
</dbReference>
<feature type="compositionally biased region" description="Polar residues" evidence="9">
    <location>
        <begin position="1110"/>
        <end position="1120"/>
    </location>
</feature>
<dbReference type="SUPFAM" id="SSF54768">
    <property type="entry name" value="dsRNA-binding domain-like"/>
    <property type="match status" value="1"/>
</dbReference>
<evidence type="ECO:0000256" key="3">
    <source>
        <dbReference type="ARBA" id="ARBA00009678"/>
    </source>
</evidence>
<dbReference type="GO" id="GO:0006396">
    <property type="term" value="P:RNA processing"/>
    <property type="evidence" value="ECO:0007669"/>
    <property type="project" value="InterPro"/>
</dbReference>
<protein>
    <recommendedName>
        <fullName evidence="4">phosphoinositide 5-phosphatase</fullName>
        <ecNumber evidence="4">3.1.3.36</ecNumber>
    </recommendedName>
</protein>
<comment type="similarity">
    <text evidence="3">In the central section; belongs to the inositol 1,4,5-trisphosphate 5-phosphatase family.</text>
</comment>
<organism evidence="12 13">
    <name type="scientific">Ascosphaera apis ARSEF 7405</name>
    <dbReference type="NCBI Taxonomy" id="392613"/>
    <lineage>
        <taxon>Eukaryota</taxon>
        <taxon>Fungi</taxon>
        <taxon>Dikarya</taxon>
        <taxon>Ascomycota</taxon>
        <taxon>Pezizomycotina</taxon>
        <taxon>Eurotiomycetes</taxon>
        <taxon>Eurotiomycetidae</taxon>
        <taxon>Onygenales</taxon>
        <taxon>Ascosphaeraceae</taxon>
        <taxon>Ascosphaera</taxon>
    </lineage>
</organism>
<feature type="region of interest" description="Disordered" evidence="9">
    <location>
        <begin position="1100"/>
        <end position="1258"/>
    </location>
</feature>
<sequence>MAEKRKSDVFDEDQESKRNKLDSSKKRKKHKKKDGESSTSQSRHLKKLRKLVNELTSSPESVQDVIAEAGPHVMEAIRNLGGTLHDSPSKSDTPSERDASSLPEPPPIYDEVLKTAVFTHQSIAPDDPEGKKETNYDRLEFLGDAFIQILSTRFAWSRFLHLRTGRISQIREILVNNDTLGTFAVKYGFDKKLRVKDEYKSMDKLWAKIKGDVFEAYVGAAILSNPANGLDLVEDWLTELWTPKVEGIAREPPVKHYKEDLAKKIAGKGIKIQYIDESPAVKHSLGVFTFHIGVYLTGWGYTNQHLGSGKGPNKVEAGNQAALPLVAEDYILTFENAGGLNEGHYPNDGAVRSQSPKCLVRFSRLSRSDPLHGYRQIGRGDGTIGLIALDSDVFLGVISGSSKAASVRPGESVRRIELIEFYCINRAVYDYGYSIDEAQYGTEAELEPPFQSLKKLLTDGSFFYSVDFDLTNRLQDRSQPATQPAFDKHFENLQLNYGAVHVVNLLSETKPAERQLSDLYSFHIGQSPLRKARHDLLRETRFDFHAETRNSLEAAWVIRDEIAETADVFAYFLLDSDRNSSRVVLQQEGVFRTNCLDCLDRTNLTQTVISQMALELFFAQQGTHISRDFWRIHSTLWADNGDILSKSYAGTGALKSSFTRNGKMSWAGALSDATKTAARFMINNFSDKARQKTIDCLLGSLSGQHPVELFDPVNDAAMAEVRRRAAEYSFYEKIRIWVGTYNLNGKSHGARQDLSPWLLAHLDEKEEEPGIVAVAFQEIVNLNPQQIMSTDPANRRIWEDAVIRTLNERAKQRGTANYVLLRSEQLVGAALLLFVKEDLLKYIKNVEGSDKKTGMSGMAGNKGGCAIRLELSSTHLCFVTAHLAAGFANYDERNDDFHTISYGMRFQRNRTIKDHDSILWFGDFNYRIGMRNEDVRVLVKRGDLASLYQHDQLSIQMMAGIAFRFYSEGPITFPPTYKYDIGTDTYDTSEKARVPAWCDRVLYMGSNLQLLQYNAAPLKFSDHRPVYATFECTIKVVDEEAKERIRKEAVNRQKSTLEYTKHEKEDSEDLLDYDPIAPDLPPASTDRRKWWLDQKHPSRSEINIPDYPTLNPTINPNPFKQENRPSMSSNPPSTMSGSSSSDLATLNSVMTAPPTERTPASGRKQPPPIPRKPPSMRSISQGLNNQPLQSRPQQSPLPLRTASTRVPSAGQMPPLGLRKTNTMPPVKTHNAPPVPRQATGLLDDDTEPTLSWKPLQPR</sequence>
<dbReference type="InterPro" id="IPR036691">
    <property type="entry name" value="Endo/exonu/phosph_ase_sf"/>
</dbReference>
<dbReference type="SMART" id="SM00535">
    <property type="entry name" value="RIBOc"/>
    <property type="match status" value="1"/>
</dbReference>
<dbReference type="InterPro" id="IPR046985">
    <property type="entry name" value="IP5"/>
</dbReference>
<gene>
    <name evidence="12" type="ORF">AAP_02285</name>
</gene>
<dbReference type="PROSITE" id="PS00517">
    <property type="entry name" value="RNASE_3_1"/>
    <property type="match status" value="1"/>
</dbReference>
<dbReference type="GO" id="GO:0016020">
    <property type="term" value="C:membrane"/>
    <property type="evidence" value="ECO:0007669"/>
    <property type="project" value="TreeGrafter"/>
</dbReference>
<feature type="domain" description="SAC" evidence="11">
    <location>
        <begin position="477"/>
        <end position="650"/>
    </location>
</feature>
<dbReference type="PANTHER" id="PTHR11200:SF257">
    <property type="entry name" value="PHOSPHOINOSITIDE 5-PHOSPHATASE"/>
    <property type="match status" value="1"/>
</dbReference>
<dbReference type="InterPro" id="IPR000300">
    <property type="entry name" value="IPPc"/>
</dbReference>
<evidence type="ECO:0000256" key="8">
    <source>
        <dbReference type="ARBA" id="ARBA00022927"/>
    </source>
</evidence>